<reference evidence="1 3" key="1">
    <citation type="submission" date="2017-12" db="EMBL/GenBank/DDBJ databases">
        <title>Complete genome sequence of Herbivorax saccincola GGR1, a novel Cellulosome-producing hydrolytic bacterium in a thermophilic biogas plant, established by Illumina and Nanopore MinION sequencing.</title>
        <authorList>
            <person name="Pechtl A."/>
            <person name="Ruckert C."/>
            <person name="Koeck D.E."/>
            <person name="Maus I."/>
            <person name="Winkler A."/>
            <person name="Kalinowski J."/>
            <person name="Puhler A."/>
            <person name="Schwarz W.W."/>
            <person name="Zverlov V.V."/>
            <person name="Schluter A."/>
            <person name="Liebl W."/>
        </authorList>
    </citation>
    <scope>NUCLEOTIDE SEQUENCE [LARGE SCALE GENOMIC DNA]</scope>
    <source>
        <strain evidence="1">GGR1</strain>
        <strain evidence="3">SR1</strain>
    </source>
</reference>
<evidence type="ECO:0000313" key="1">
    <source>
        <dbReference type="EMBL" id="AUG58381.1"/>
    </source>
</evidence>
<accession>A0A2K9EP31</accession>
<name>A0A2K9EP31_9FIRM</name>
<organism evidence="1 3">
    <name type="scientific">Acetivibrio saccincola</name>
    <dbReference type="NCBI Taxonomy" id="1677857"/>
    <lineage>
        <taxon>Bacteria</taxon>
        <taxon>Bacillati</taxon>
        <taxon>Bacillota</taxon>
        <taxon>Clostridia</taxon>
        <taxon>Eubacteriales</taxon>
        <taxon>Oscillospiraceae</taxon>
        <taxon>Acetivibrio</taxon>
    </lineage>
</organism>
<gene>
    <name evidence="2" type="ORF">B9R14_06350</name>
    <name evidence="1" type="ORF">HVS_12540</name>
</gene>
<dbReference type="KEGG" id="hsc:HVS_12540"/>
<evidence type="ECO:0000313" key="4">
    <source>
        <dbReference type="Proteomes" id="UP000239720"/>
    </source>
</evidence>
<protein>
    <submittedName>
        <fullName evidence="2">CoA protein activase</fullName>
    </submittedName>
</protein>
<sequence length="371" mass="41658">MKITFPHMGNTYIVAKSLLDDLGIDYVIPSFNNKKALETGTKYAPEMACLPLKMNLGNYIEAYKKGADTVLIVGGCGPCRFGYYCEMSREILQDNGYDMDVLTLELPNGDIKEFLRRIKKLTGGFNIYKILKVIKNTIMVAKKVDDLERLTFKFRPIEIKKGSVDKIYTGFQNKVLEAKGSGEILKLIEKTKNQILRLEIDKKINPIKIGIVGEIYTTIDYFTSFNIEKTLGNMGVEVDRAITISDWIIEHIVKNILPIKKDDGFKIAAKPYLGAMIGGHAQETIGNTVIYANKNYDGVIQIYPLTCMPEIVAESILPSIERDLGFPILTLIIDELTGEAGYMTRVEAFIDLLEKRRERTEVGNEIALSGS</sequence>
<dbReference type="Proteomes" id="UP000233534">
    <property type="component" value="Chromosome"/>
</dbReference>
<dbReference type="PANTHER" id="PTHR32329">
    <property type="entry name" value="BIFUNCTIONAL PROTEIN [INCLUDES 2-HYDROXYACYL-COA DEHYDRATASE (N-TER) AND ITS ACTIVATOR DOMAIN (C_TERM)-RELATED"/>
    <property type="match status" value="1"/>
</dbReference>
<dbReference type="Proteomes" id="UP000239720">
    <property type="component" value="Unassembled WGS sequence"/>
</dbReference>
<dbReference type="EMBL" id="CP025197">
    <property type="protein sequence ID" value="AUG58381.1"/>
    <property type="molecule type" value="Genomic_DNA"/>
</dbReference>
<dbReference type="Gene3D" id="3.40.50.11900">
    <property type="match status" value="1"/>
</dbReference>
<keyword evidence="3" id="KW-1185">Reference proteome</keyword>
<proteinExistence type="predicted"/>
<reference evidence="2 4" key="2">
    <citation type="journal article" date="2018" name="Syst. Appl. Microbiol.">
        <title>Characterization and high-quality draft genome sequence of Herbivorax saccincola A7, an anaerobic, alkaliphilic, thermophilic, cellulolytic, and xylanolytic bacterium.</title>
        <authorList>
            <person name="Aikawa S."/>
            <person name="Baramee S."/>
            <person name="Sermsathanaswadi J."/>
            <person name="Thianheng P."/>
            <person name="Tachaapaikoon C."/>
            <person name="Shikata A."/>
            <person name="Waeonukul R."/>
            <person name="Pason P."/>
            <person name="Ratanakhanokchai K."/>
            <person name="Kosugi A."/>
        </authorList>
    </citation>
    <scope>NUCLEOTIDE SEQUENCE [LARGE SCALE GENOMIC DNA]</scope>
    <source>
        <strain evidence="2 4">A7</strain>
    </source>
</reference>
<dbReference type="EMBL" id="NEMB01000003">
    <property type="protein sequence ID" value="PQQ66408.1"/>
    <property type="molecule type" value="Genomic_DNA"/>
</dbReference>
<dbReference type="RefSeq" id="WP_101302814.1">
    <property type="nucleotide sequence ID" value="NZ_CP025197.1"/>
</dbReference>
<evidence type="ECO:0000313" key="3">
    <source>
        <dbReference type="Proteomes" id="UP000233534"/>
    </source>
</evidence>
<evidence type="ECO:0000313" key="2">
    <source>
        <dbReference type="EMBL" id="PQQ66408.1"/>
    </source>
</evidence>
<dbReference type="OrthoDB" id="9780120at2"/>
<dbReference type="AlphaFoldDB" id="A0A2K9EP31"/>
<dbReference type="PANTHER" id="PTHR32329:SF2">
    <property type="entry name" value="BIFUNCTIONAL PROTEIN [INCLUDES 2-HYDROXYACYL-COA DEHYDRATASE (N-TER) AND ITS ACTIVATOR DOMAIN (C_TERM)"/>
    <property type="match status" value="1"/>
</dbReference>
<dbReference type="InterPro" id="IPR051805">
    <property type="entry name" value="Dehydratase_Activator_Redct"/>
</dbReference>